<dbReference type="Proteomes" id="UP000092584">
    <property type="component" value="Unassembled WGS sequence"/>
</dbReference>
<comment type="caution">
    <text evidence="1">The sequence shown here is derived from an EMBL/GenBank/DDBJ whole genome shotgun (WGS) entry which is preliminary data.</text>
</comment>
<keyword evidence="2" id="KW-1185">Reference proteome</keyword>
<evidence type="ECO:0008006" key="3">
    <source>
        <dbReference type="Google" id="ProtNLM"/>
    </source>
</evidence>
<dbReference type="EMBL" id="LSFM01000025">
    <property type="protein sequence ID" value="OBY61895.1"/>
    <property type="molecule type" value="Genomic_DNA"/>
</dbReference>
<organism evidence="1 2">
    <name type="scientific">Polaribacter vadi</name>
    <dbReference type="NCBI Taxonomy" id="1774273"/>
    <lineage>
        <taxon>Bacteria</taxon>
        <taxon>Pseudomonadati</taxon>
        <taxon>Bacteroidota</taxon>
        <taxon>Flavobacteriia</taxon>
        <taxon>Flavobacteriales</taxon>
        <taxon>Flavobacteriaceae</taxon>
    </lineage>
</organism>
<dbReference type="PROSITE" id="PS51257">
    <property type="entry name" value="PROKAR_LIPOPROTEIN"/>
    <property type="match status" value="1"/>
</dbReference>
<reference evidence="2" key="1">
    <citation type="submission" date="2016-02" db="EMBL/GenBank/DDBJ databases">
        <authorList>
            <person name="Shin S.-K."/>
            <person name="Yi H."/>
            <person name="Kim E."/>
        </authorList>
    </citation>
    <scope>NUCLEOTIDE SEQUENCE [LARGE SCALE GENOMIC DNA]</scope>
    <source>
        <strain evidence="2">LPB0003</strain>
    </source>
</reference>
<proteinExistence type="predicted"/>
<evidence type="ECO:0000313" key="2">
    <source>
        <dbReference type="Proteomes" id="UP000092584"/>
    </source>
</evidence>
<gene>
    <name evidence="1" type="ORF">LPB3_13965</name>
</gene>
<evidence type="ECO:0000313" key="1">
    <source>
        <dbReference type="EMBL" id="OBY61895.1"/>
    </source>
</evidence>
<name>A0A1B8TQQ4_9FLAO</name>
<dbReference type="AlphaFoldDB" id="A0A1B8TQQ4"/>
<dbReference type="KEGG" id="pob:LPB03_15340"/>
<dbReference type="STRING" id="1774273.LPB03_15340"/>
<accession>A0A1B8TQQ4</accession>
<sequence>MKYPLKFPKNIALIFSLFILISCAESLDFKQIEAYTLKPVFTTALVSFKAKPIQFFDSSGTIQKNSVSDVFEFKGFDENYLRNNVVKLIFNAEFKNEFDRDVTIQVDFLNRNNIIIYSFSPIFVESFDVNPAPYEEEIIIADNLQVLNATQVKITASLENTTTQLNPTDTSEFDFKSSVTLFIESEF</sequence>
<protein>
    <recommendedName>
        <fullName evidence="3">Lipoprotein</fullName>
    </recommendedName>
</protein>